<dbReference type="InterPro" id="IPR053136">
    <property type="entry name" value="UTP_pyrophosphatase-like"/>
</dbReference>
<feature type="domain" description="YgjP-like metallopeptidase" evidence="1">
    <location>
        <begin position="44"/>
        <end position="245"/>
    </location>
</feature>
<dbReference type="RefSeq" id="WP_134674452.1">
    <property type="nucleotide sequence ID" value="NZ_SPUH01000001.1"/>
</dbReference>
<dbReference type="AlphaFoldDB" id="A0A4Z1RK43"/>
<accession>A0A4Z1RK43</accession>
<evidence type="ECO:0000259" key="1">
    <source>
        <dbReference type="Pfam" id="PF01863"/>
    </source>
</evidence>
<reference evidence="2 3" key="1">
    <citation type="submission" date="2019-01" db="EMBL/GenBank/DDBJ databases">
        <authorList>
            <person name="Zhang S."/>
        </authorList>
    </citation>
    <scope>NUCLEOTIDE SEQUENCE [LARGE SCALE GENOMIC DNA]</scope>
    <source>
        <strain evidence="2 3">1626</strain>
    </source>
</reference>
<sequence length="262" mass="29614">MSPSLRRLLGPRLARTPLQRDTIPLACDDGRVIEVLRVRDPRAKRMRLSVAERGARLTLPPAASDLAGQRFLHEHRAWLVAQLDAQRVDGIEPLVAFASTTLPLRGSARPLSWHAGRYARIDEDGDTLRFTVPARVTAATVRRALRDFYETEARADVGRWLPRYLPGLPTAPARIRIRPMSSQWGSLASNGVLALDLALVLGRPQAFEYVLVHELCHLVHADHSRAFWREVEARFPAWRDERDYFHAEGRRLKTALHLLLAG</sequence>
<keyword evidence="3" id="KW-1185">Reference proteome</keyword>
<dbReference type="Pfam" id="PF01863">
    <property type="entry name" value="YgjP-like"/>
    <property type="match status" value="1"/>
</dbReference>
<dbReference type="CDD" id="cd07344">
    <property type="entry name" value="M48_yhfN_like"/>
    <property type="match status" value="1"/>
</dbReference>
<gene>
    <name evidence="2" type="ORF">E4582_10210</name>
</gene>
<dbReference type="Proteomes" id="UP000298681">
    <property type="component" value="Unassembled WGS sequence"/>
</dbReference>
<dbReference type="PANTHER" id="PTHR30399">
    <property type="entry name" value="UNCHARACTERIZED PROTEIN YGJP"/>
    <property type="match status" value="1"/>
</dbReference>
<protein>
    <submittedName>
        <fullName evidence="2">M48 family metallopeptidase</fullName>
    </submittedName>
</protein>
<dbReference type="InterPro" id="IPR002725">
    <property type="entry name" value="YgjP-like_metallopeptidase"/>
</dbReference>
<evidence type="ECO:0000313" key="3">
    <source>
        <dbReference type="Proteomes" id="UP000298681"/>
    </source>
</evidence>
<name>A0A4Z1RK43_9GAMM</name>
<organism evidence="2 3">
    <name type="scientific">Luteimonas yindakuii</name>
    <dbReference type="NCBI Taxonomy" id="2565782"/>
    <lineage>
        <taxon>Bacteria</taxon>
        <taxon>Pseudomonadati</taxon>
        <taxon>Pseudomonadota</taxon>
        <taxon>Gammaproteobacteria</taxon>
        <taxon>Lysobacterales</taxon>
        <taxon>Lysobacteraceae</taxon>
        <taxon>Luteimonas</taxon>
    </lineage>
</organism>
<dbReference type="PANTHER" id="PTHR30399:SF1">
    <property type="entry name" value="UTP PYROPHOSPHATASE"/>
    <property type="match status" value="1"/>
</dbReference>
<dbReference type="Gene3D" id="3.30.2010.10">
    <property type="entry name" value="Metalloproteases ('zincins'), catalytic domain"/>
    <property type="match status" value="1"/>
</dbReference>
<comment type="caution">
    <text evidence="2">The sequence shown here is derived from an EMBL/GenBank/DDBJ whole genome shotgun (WGS) entry which is preliminary data.</text>
</comment>
<proteinExistence type="predicted"/>
<evidence type="ECO:0000313" key="2">
    <source>
        <dbReference type="EMBL" id="TKS55097.1"/>
    </source>
</evidence>
<dbReference type="EMBL" id="SPUH01000001">
    <property type="protein sequence ID" value="TKS55097.1"/>
    <property type="molecule type" value="Genomic_DNA"/>
</dbReference>